<dbReference type="AlphaFoldDB" id="A0A0F8XQ80"/>
<organism evidence="2">
    <name type="scientific">marine sediment metagenome</name>
    <dbReference type="NCBI Taxonomy" id="412755"/>
    <lineage>
        <taxon>unclassified sequences</taxon>
        <taxon>metagenomes</taxon>
        <taxon>ecological metagenomes</taxon>
    </lineage>
</organism>
<feature type="region of interest" description="Disordered" evidence="1">
    <location>
        <begin position="210"/>
        <end position="254"/>
    </location>
</feature>
<gene>
    <name evidence="2" type="ORF">LCGC14_2916240</name>
</gene>
<feature type="compositionally biased region" description="Basic residues" evidence="1">
    <location>
        <begin position="241"/>
        <end position="254"/>
    </location>
</feature>
<accession>A0A0F8XQ80</accession>
<evidence type="ECO:0000256" key="1">
    <source>
        <dbReference type="SAM" id="MobiDB-lite"/>
    </source>
</evidence>
<evidence type="ECO:0000313" key="2">
    <source>
        <dbReference type="EMBL" id="KKK71207.1"/>
    </source>
</evidence>
<sequence length="254" mass="28328">MAEDGLLTADAPVWTDGIAEENRGGVKDFTSVDALAKGYGALYAKMGSQVKMPDESTTDEERSAFYQKLGRPEKADGYSRPELAEGEQFDEAFLTEMTAVAHAEGVSDKQFRGFIDRYMAYQAKSAEAKVASENAEADATQKQLHEEWAGNYDKNLEISKRALRELIPADMKDAFVELITEKNLDNNFLFIKAFHFVGSKMMDDKLVKGDPPKVEPGYTPQYPNSPEMYANGESEDAVKGRAWHTARGHNYQRS</sequence>
<proteinExistence type="predicted"/>
<protein>
    <submittedName>
        <fullName evidence="2">Uncharacterized protein</fullName>
    </submittedName>
</protein>
<dbReference type="EMBL" id="LAZR01057838">
    <property type="protein sequence ID" value="KKK71207.1"/>
    <property type="molecule type" value="Genomic_DNA"/>
</dbReference>
<name>A0A0F8XQ80_9ZZZZ</name>
<reference evidence="2" key="1">
    <citation type="journal article" date="2015" name="Nature">
        <title>Complex archaea that bridge the gap between prokaryotes and eukaryotes.</title>
        <authorList>
            <person name="Spang A."/>
            <person name="Saw J.H."/>
            <person name="Jorgensen S.L."/>
            <person name="Zaremba-Niedzwiedzka K."/>
            <person name="Martijn J."/>
            <person name="Lind A.E."/>
            <person name="van Eijk R."/>
            <person name="Schleper C."/>
            <person name="Guy L."/>
            <person name="Ettema T.J."/>
        </authorList>
    </citation>
    <scope>NUCLEOTIDE SEQUENCE</scope>
</reference>
<comment type="caution">
    <text evidence="2">The sequence shown here is derived from an EMBL/GenBank/DDBJ whole genome shotgun (WGS) entry which is preliminary data.</text>
</comment>